<dbReference type="InterPro" id="IPR036249">
    <property type="entry name" value="Thioredoxin-like_sf"/>
</dbReference>
<evidence type="ECO:0000256" key="2">
    <source>
        <dbReference type="SAM" id="MobiDB-lite"/>
    </source>
</evidence>
<feature type="transmembrane region" description="Helical" evidence="3">
    <location>
        <begin position="149"/>
        <end position="168"/>
    </location>
</feature>
<feature type="compositionally biased region" description="Low complexity" evidence="2">
    <location>
        <begin position="123"/>
        <end position="135"/>
    </location>
</feature>
<keyword evidence="5" id="KW-1185">Reference proteome</keyword>
<dbReference type="PANTHER" id="PTHR12151">
    <property type="entry name" value="ELECTRON TRANSPORT PROTIN SCO1/SENC FAMILY MEMBER"/>
    <property type="match status" value="1"/>
</dbReference>
<comment type="similarity">
    <text evidence="1">Belongs to the SCO1/2 family.</text>
</comment>
<evidence type="ECO:0000313" key="4">
    <source>
        <dbReference type="EMBL" id="KAJ1987327.1"/>
    </source>
</evidence>
<dbReference type="Gene3D" id="3.40.30.10">
    <property type="entry name" value="Glutaredoxin"/>
    <property type="match status" value="1"/>
</dbReference>
<dbReference type="InterPro" id="IPR003782">
    <property type="entry name" value="SCO1/SenC"/>
</dbReference>
<proteinExistence type="inferred from homology"/>
<dbReference type="Proteomes" id="UP001151295">
    <property type="component" value="Unassembled WGS sequence"/>
</dbReference>
<keyword evidence="3" id="KW-0472">Membrane</keyword>
<dbReference type="EMBL" id="JANBQD010000132">
    <property type="protein sequence ID" value="KAJ1987327.1"/>
    <property type="molecule type" value="Genomic_DNA"/>
</dbReference>
<keyword evidence="3" id="KW-1133">Transmembrane helix</keyword>
<evidence type="ECO:0000256" key="1">
    <source>
        <dbReference type="ARBA" id="ARBA00010996"/>
    </source>
</evidence>
<organism evidence="4 5">
    <name type="scientific">Coemansia umbellata</name>
    <dbReference type="NCBI Taxonomy" id="1424467"/>
    <lineage>
        <taxon>Eukaryota</taxon>
        <taxon>Fungi</taxon>
        <taxon>Fungi incertae sedis</taxon>
        <taxon>Zoopagomycota</taxon>
        <taxon>Kickxellomycotina</taxon>
        <taxon>Kickxellomycetes</taxon>
        <taxon>Kickxellales</taxon>
        <taxon>Kickxellaceae</taxon>
        <taxon>Coemansia</taxon>
    </lineage>
</organism>
<dbReference type="PANTHER" id="PTHR12151:SF5">
    <property type="entry name" value="AT19154P"/>
    <property type="match status" value="1"/>
</dbReference>
<evidence type="ECO:0000313" key="5">
    <source>
        <dbReference type="Proteomes" id="UP001151295"/>
    </source>
</evidence>
<dbReference type="CDD" id="cd02968">
    <property type="entry name" value="SCO"/>
    <property type="match status" value="1"/>
</dbReference>
<name>A0ABQ8PEW8_9FUNG</name>
<accession>A0ABQ8PEW8</accession>
<protein>
    <submittedName>
        <fullName evidence="4">Cu-binding protein</fullName>
    </submittedName>
</protein>
<comment type="caution">
    <text evidence="4">The sequence shown here is derived from an EMBL/GenBank/DDBJ whole genome shotgun (WGS) entry which is preliminary data.</text>
</comment>
<feature type="region of interest" description="Disordered" evidence="2">
    <location>
        <begin position="107"/>
        <end position="145"/>
    </location>
</feature>
<evidence type="ECO:0000256" key="3">
    <source>
        <dbReference type="SAM" id="Phobius"/>
    </source>
</evidence>
<reference evidence="4" key="1">
    <citation type="submission" date="2022-07" db="EMBL/GenBank/DDBJ databases">
        <title>Phylogenomic reconstructions and comparative analyses of Kickxellomycotina fungi.</title>
        <authorList>
            <person name="Reynolds N.K."/>
            <person name="Stajich J.E."/>
            <person name="Barry K."/>
            <person name="Grigoriev I.V."/>
            <person name="Crous P."/>
            <person name="Smith M.E."/>
        </authorList>
    </citation>
    <scope>NUCLEOTIDE SEQUENCE</scope>
    <source>
        <strain evidence="4">BCRC 34882</strain>
    </source>
</reference>
<sequence length="365" mass="40936">MHTTLGASYGIKEILVLTNGSSLELQQTDNTDTLLELLNHTLYPNSRDTKHQHTKTASMLYKTAKQAAGLSSRLSQQQLPVGFFNRAPTATFARLAQSSRSIIVGRRAYSTEPSSSEKEKAAESSTTSKSNSSNTKKQRDHLFPETGPLSPVGIGMFLLTAGGILYYFTIVKDRVRKETAQKSKGEEYGKADIGGPFELIDQNGNIMTDRSLHGKFALVYFGFCHCPDICPDEMDKMGDALEMLERDPKMADVVQPVFITCDPQRDSPDAIKEYLKQFHPKFIGLTGSIDQVRNACKKYRVYFSKPPKVGENQDYLVDHSIFSYFMDPDGAFIDVYGKERTAEFMAKDIERRIKQFTESGRTVKK</sequence>
<dbReference type="SUPFAM" id="SSF52833">
    <property type="entry name" value="Thioredoxin-like"/>
    <property type="match status" value="1"/>
</dbReference>
<keyword evidence="3" id="KW-0812">Transmembrane</keyword>
<dbReference type="Pfam" id="PF02630">
    <property type="entry name" value="SCO1-SenC"/>
    <property type="match status" value="1"/>
</dbReference>
<gene>
    <name evidence="4" type="primary">SCO1</name>
    <name evidence="4" type="ORF">EDC05_005900</name>
</gene>